<sequence>MEADLLDTLEALGYQGPLLDEAALGPALESGLSSPEYCQLLCWLSSQMKLLDNLEEGVSTEGGDLESMQLEISGFLKELSCPYTSLVSGDIKSRLQNKEDCLKLLLFLGSELQAVQILQTKKSSCSEPNDAVNKELKTIFEVLRLPLPSTSDVISQIKSVQEKEHLEKINEALCIEYECRRRMLIKRLDVTVQSFGWSERAKAKTDDIARVYQPVRYSLCPKSAISLSHLLASREDLSRIVRTSSGSIREKTVCPVNKVLMGRVPDRGGRPSEIQPPPPEMPPWQKRQDDGGRGGWRGGRRGGGGFGRGGYNAAPRGGRGGGRGGYNDFGGRGNYRKY</sequence>
<evidence type="ECO:0000313" key="3">
    <source>
        <dbReference type="EMBL" id="DBA14228.1"/>
    </source>
</evidence>
<evidence type="ECO:0008006" key="5">
    <source>
        <dbReference type="Google" id="ProtNLM"/>
    </source>
</evidence>
<protein>
    <recommendedName>
        <fullName evidence="5">Protein FAM98B</fullName>
    </recommendedName>
</protein>
<dbReference type="Pfam" id="PF10239">
    <property type="entry name" value="DUF2465"/>
    <property type="match status" value="2"/>
</dbReference>
<reference evidence="3" key="1">
    <citation type="thesis" date="2020" institute="ProQuest LLC" country="789 East Eisenhower Parkway, Ann Arbor, MI, USA">
        <title>Comparative Genomics and Chromosome Evolution.</title>
        <authorList>
            <person name="Mudd A.B."/>
        </authorList>
    </citation>
    <scope>NUCLEOTIDE SEQUENCE</scope>
    <source>
        <strain evidence="3">1538</strain>
        <tissue evidence="3">Blood</tissue>
    </source>
</reference>
<gene>
    <name evidence="3" type="ORF">GDO54_005226</name>
</gene>
<name>A0AAV2ZVT3_PYXAD</name>
<dbReference type="EMBL" id="DYDO01000013">
    <property type="protein sequence ID" value="DBA14228.1"/>
    <property type="molecule type" value="Genomic_DNA"/>
</dbReference>
<feature type="compositionally biased region" description="Gly residues" evidence="2">
    <location>
        <begin position="317"/>
        <end position="338"/>
    </location>
</feature>
<organism evidence="3 4">
    <name type="scientific">Pyxicephalus adspersus</name>
    <name type="common">African bullfrog</name>
    <dbReference type="NCBI Taxonomy" id="30357"/>
    <lineage>
        <taxon>Eukaryota</taxon>
        <taxon>Metazoa</taxon>
        <taxon>Chordata</taxon>
        <taxon>Craniata</taxon>
        <taxon>Vertebrata</taxon>
        <taxon>Euteleostomi</taxon>
        <taxon>Amphibia</taxon>
        <taxon>Batrachia</taxon>
        <taxon>Anura</taxon>
        <taxon>Neobatrachia</taxon>
        <taxon>Ranoidea</taxon>
        <taxon>Pyxicephalidae</taxon>
        <taxon>Pyxicephalinae</taxon>
        <taxon>Pyxicephalus</taxon>
    </lineage>
</organism>
<dbReference type="PANTHER" id="PTHR31353:SF11">
    <property type="entry name" value="PROTEIN FAM98B"/>
    <property type="match status" value="1"/>
</dbReference>
<evidence type="ECO:0000256" key="1">
    <source>
        <dbReference type="ARBA" id="ARBA00007218"/>
    </source>
</evidence>
<evidence type="ECO:0000256" key="2">
    <source>
        <dbReference type="SAM" id="MobiDB-lite"/>
    </source>
</evidence>
<evidence type="ECO:0000313" key="4">
    <source>
        <dbReference type="Proteomes" id="UP001181693"/>
    </source>
</evidence>
<keyword evidence="4" id="KW-1185">Reference proteome</keyword>
<dbReference type="InterPro" id="IPR018797">
    <property type="entry name" value="FAM98"/>
</dbReference>
<feature type="region of interest" description="Disordered" evidence="2">
    <location>
        <begin position="261"/>
        <end position="338"/>
    </location>
</feature>
<dbReference type="Proteomes" id="UP001181693">
    <property type="component" value="Unassembled WGS sequence"/>
</dbReference>
<accession>A0AAV2ZVT3</accession>
<dbReference type="GO" id="GO:0072669">
    <property type="term" value="C:tRNA-splicing ligase complex"/>
    <property type="evidence" value="ECO:0007669"/>
    <property type="project" value="TreeGrafter"/>
</dbReference>
<proteinExistence type="inferred from homology"/>
<dbReference type="AlphaFoldDB" id="A0AAV2ZVT3"/>
<comment type="caution">
    <text evidence="3">The sequence shown here is derived from an EMBL/GenBank/DDBJ whole genome shotgun (WGS) entry which is preliminary data.</text>
</comment>
<comment type="similarity">
    <text evidence="1">Belongs to the FAM98 family.</text>
</comment>
<feature type="compositionally biased region" description="Gly residues" evidence="2">
    <location>
        <begin position="293"/>
        <end position="310"/>
    </location>
</feature>
<dbReference type="PANTHER" id="PTHR31353">
    <property type="entry name" value="FAM98"/>
    <property type="match status" value="1"/>
</dbReference>